<feature type="transmembrane region" description="Helical" evidence="1">
    <location>
        <begin position="76"/>
        <end position="95"/>
    </location>
</feature>
<dbReference type="RefSeq" id="WP_290359097.1">
    <property type="nucleotide sequence ID" value="NZ_JAUHHC010000003.1"/>
</dbReference>
<protein>
    <submittedName>
        <fullName evidence="3">VanZ family protein</fullName>
    </submittedName>
</protein>
<evidence type="ECO:0000313" key="3">
    <source>
        <dbReference type="EMBL" id="MDN3920773.1"/>
    </source>
</evidence>
<reference evidence="3 4" key="1">
    <citation type="submission" date="2023-06" db="EMBL/GenBank/DDBJ databases">
        <title>Pelomonas sp. PFR6 16S ribosomal RNA gene Genome sequencing and assembly.</title>
        <authorList>
            <person name="Woo H."/>
        </authorList>
    </citation>
    <scope>NUCLEOTIDE SEQUENCE [LARGE SCALE GENOMIC DNA]</scope>
    <source>
        <strain evidence="3 4">PFR6</strain>
    </source>
</reference>
<comment type="caution">
    <text evidence="3">The sequence shown here is derived from an EMBL/GenBank/DDBJ whole genome shotgun (WGS) entry which is preliminary data.</text>
</comment>
<dbReference type="Proteomes" id="UP001228044">
    <property type="component" value="Unassembled WGS sequence"/>
</dbReference>
<keyword evidence="4" id="KW-1185">Reference proteome</keyword>
<name>A0ABT8DUP6_9BURK</name>
<accession>A0ABT8DUP6</accession>
<evidence type="ECO:0000259" key="2">
    <source>
        <dbReference type="Pfam" id="PF04892"/>
    </source>
</evidence>
<evidence type="ECO:0000256" key="1">
    <source>
        <dbReference type="SAM" id="Phobius"/>
    </source>
</evidence>
<dbReference type="NCBIfam" id="NF037970">
    <property type="entry name" value="vanZ_1"/>
    <property type="match status" value="1"/>
</dbReference>
<gene>
    <name evidence="3" type="ORF">QWJ38_10830</name>
</gene>
<dbReference type="PANTHER" id="PTHR28008:SF1">
    <property type="entry name" value="DOMAIN PROTEIN, PUTATIVE (AFU_ORTHOLOGUE AFUA_3G10980)-RELATED"/>
    <property type="match status" value="1"/>
</dbReference>
<dbReference type="EMBL" id="JAUHHC010000003">
    <property type="protein sequence ID" value="MDN3920773.1"/>
    <property type="molecule type" value="Genomic_DNA"/>
</dbReference>
<feature type="domain" description="VanZ-like" evidence="2">
    <location>
        <begin position="49"/>
        <end position="117"/>
    </location>
</feature>
<proteinExistence type="predicted"/>
<keyword evidence="1" id="KW-1133">Transmembrane helix</keyword>
<feature type="transmembrane region" description="Helical" evidence="1">
    <location>
        <begin position="52"/>
        <end position="69"/>
    </location>
</feature>
<feature type="transmembrane region" description="Helical" evidence="1">
    <location>
        <begin position="23"/>
        <end position="40"/>
    </location>
</feature>
<keyword evidence="1" id="KW-0472">Membrane</keyword>
<dbReference type="InterPro" id="IPR006976">
    <property type="entry name" value="VanZ-like"/>
</dbReference>
<evidence type="ECO:0000313" key="4">
    <source>
        <dbReference type="Proteomes" id="UP001228044"/>
    </source>
</evidence>
<organism evidence="3 4">
    <name type="scientific">Roseateles violae</name>
    <dbReference type="NCBI Taxonomy" id="3058042"/>
    <lineage>
        <taxon>Bacteria</taxon>
        <taxon>Pseudomonadati</taxon>
        <taxon>Pseudomonadota</taxon>
        <taxon>Betaproteobacteria</taxon>
        <taxon>Burkholderiales</taxon>
        <taxon>Sphaerotilaceae</taxon>
        <taxon>Roseateles</taxon>
    </lineage>
</organism>
<dbReference type="Pfam" id="PF04892">
    <property type="entry name" value="VanZ"/>
    <property type="match status" value="1"/>
</dbReference>
<dbReference type="PANTHER" id="PTHR28008">
    <property type="entry name" value="DOMAIN PROTEIN, PUTATIVE (AFU_ORTHOLOGUE AFUA_3G10980)-RELATED"/>
    <property type="match status" value="1"/>
</dbReference>
<sequence>MPTLLATARQLVYGPAAQAPRRALFLLLIAVISWLALTPHPPRELSTGWDKSNHLLAFGALMLSSRLAWPRRRWTLLLALFAYGGLIEILQTFVPGRDGEWPDLLADSLGLALGLLLDALLRRSPLAPRNSG</sequence>
<keyword evidence="1" id="KW-0812">Transmembrane</keyword>